<organism evidence="2 3">
    <name type="scientific">Paracoccus albicereus</name>
    <dbReference type="NCBI Taxonomy" id="2922394"/>
    <lineage>
        <taxon>Bacteria</taxon>
        <taxon>Pseudomonadati</taxon>
        <taxon>Pseudomonadota</taxon>
        <taxon>Alphaproteobacteria</taxon>
        <taxon>Rhodobacterales</taxon>
        <taxon>Paracoccaceae</taxon>
        <taxon>Paracoccus</taxon>
    </lineage>
</organism>
<gene>
    <name evidence="2" type="ORF">MLD63_08105</name>
</gene>
<feature type="compositionally biased region" description="Basic and acidic residues" evidence="1">
    <location>
        <begin position="1"/>
        <end position="22"/>
    </location>
</feature>
<name>A0ABT1MQ05_9RHOB</name>
<sequence length="67" mass="7001">MTGPGRDRPSGKGQAGDRDARLKAALRANLMRRKDQARARRDETDAADTSGDTDGAKGSDADAKDGA</sequence>
<dbReference type="EMBL" id="JAKZEU010000002">
    <property type="protein sequence ID" value="MCQ0970385.1"/>
    <property type="molecule type" value="Genomic_DNA"/>
</dbReference>
<keyword evidence="3" id="KW-1185">Reference proteome</keyword>
<evidence type="ECO:0008006" key="4">
    <source>
        <dbReference type="Google" id="ProtNLM"/>
    </source>
</evidence>
<evidence type="ECO:0000256" key="1">
    <source>
        <dbReference type="SAM" id="MobiDB-lite"/>
    </source>
</evidence>
<dbReference type="RefSeq" id="WP_255329360.1">
    <property type="nucleotide sequence ID" value="NZ_JAKZEU010000002.1"/>
</dbReference>
<evidence type="ECO:0000313" key="2">
    <source>
        <dbReference type="EMBL" id="MCQ0970385.1"/>
    </source>
</evidence>
<protein>
    <recommendedName>
        <fullName evidence="4">DUF4169 family protein</fullName>
    </recommendedName>
</protein>
<dbReference type="Proteomes" id="UP001203945">
    <property type="component" value="Unassembled WGS sequence"/>
</dbReference>
<proteinExistence type="predicted"/>
<accession>A0ABT1MQ05</accession>
<evidence type="ECO:0000313" key="3">
    <source>
        <dbReference type="Proteomes" id="UP001203945"/>
    </source>
</evidence>
<feature type="region of interest" description="Disordered" evidence="1">
    <location>
        <begin position="1"/>
        <end position="67"/>
    </location>
</feature>
<comment type="caution">
    <text evidence="2">The sequence shown here is derived from an EMBL/GenBank/DDBJ whole genome shotgun (WGS) entry which is preliminary data.</text>
</comment>
<feature type="compositionally biased region" description="Basic and acidic residues" evidence="1">
    <location>
        <begin position="32"/>
        <end position="44"/>
    </location>
</feature>
<feature type="compositionally biased region" description="Basic and acidic residues" evidence="1">
    <location>
        <begin position="54"/>
        <end position="67"/>
    </location>
</feature>
<reference evidence="2 3" key="1">
    <citation type="submission" date="2022-03" db="EMBL/GenBank/DDBJ databases">
        <authorList>
            <person name="He Y."/>
        </authorList>
    </citation>
    <scope>NUCLEOTIDE SEQUENCE [LARGE SCALE GENOMIC DNA]</scope>
    <source>
        <strain evidence="2 3">TK19116</strain>
    </source>
</reference>